<feature type="transmembrane region" description="Helical" evidence="13">
    <location>
        <begin position="64"/>
        <end position="86"/>
    </location>
</feature>
<dbReference type="Proteomes" id="UP001242480">
    <property type="component" value="Unassembled WGS sequence"/>
</dbReference>
<comment type="caution">
    <text evidence="16">The sequence shown here is derived from an EMBL/GenBank/DDBJ whole genome shotgun (WGS) entry which is preliminary data.</text>
</comment>
<evidence type="ECO:0000259" key="15">
    <source>
        <dbReference type="Pfam" id="PF22776"/>
    </source>
</evidence>
<keyword evidence="5" id="KW-0997">Cell inner membrane</keyword>
<name>A0ABU0J7T3_9HYPH</name>
<keyword evidence="6 13" id="KW-0633">Potassium transport</keyword>
<dbReference type="Pfam" id="PF22776">
    <property type="entry name" value="K_trans_C"/>
    <property type="match status" value="1"/>
</dbReference>
<evidence type="ECO:0000256" key="10">
    <source>
        <dbReference type="ARBA" id="ARBA00022989"/>
    </source>
</evidence>
<gene>
    <name evidence="13" type="primary">kup</name>
    <name evidence="16" type="ORF">QO011_002509</name>
</gene>
<protein>
    <recommendedName>
        <fullName evidence="13">Probable potassium transport system protein Kup</fullName>
    </recommendedName>
</protein>
<feature type="transmembrane region" description="Helical" evidence="13">
    <location>
        <begin position="362"/>
        <end position="379"/>
    </location>
</feature>
<dbReference type="InterPro" id="IPR003855">
    <property type="entry name" value="K+_transporter"/>
</dbReference>
<feature type="transmembrane region" description="Helical" evidence="13">
    <location>
        <begin position="385"/>
        <end position="409"/>
    </location>
</feature>
<keyword evidence="3 13" id="KW-0813">Transport</keyword>
<keyword evidence="4 13" id="KW-1003">Cell membrane</keyword>
<reference evidence="16 17" key="1">
    <citation type="submission" date="2023-07" db="EMBL/GenBank/DDBJ databases">
        <title>Genomic Encyclopedia of Type Strains, Phase IV (KMG-IV): sequencing the most valuable type-strain genomes for metagenomic binning, comparative biology and taxonomic classification.</title>
        <authorList>
            <person name="Goeker M."/>
        </authorList>
    </citation>
    <scope>NUCLEOTIDE SEQUENCE [LARGE SCALE GENOMIC DNA]</scope>
    <source>
        <strain evidence="16 17">DSM 19619</strain>
    </source>
</reference>
<organism evidence="16 17">
    <name type="scientific">Labrys wisconsinensis</name>
    <dbReference type="NCBI Taxonomy" id="425677"/>
    <lineage>
        <taxon>Bacteria</taxon>
        <taxon>Pseudomonadati</taxon>
        <taxon>Pseudomonadota</taxon>
        <taxon>Alphaproteobacteria</taxon>
        <taxon>Hyphomicrobiales</taxon>
        <taxon>Xanthobacteraceae</taxon>
        <taxon>Labrys</taxon>
    </lineage>
</organism>
<keyword evidence="8 13" id="KW-0769">Symport</keyword>
<feature type="transmembrane region" description="Helical" evidence="13">
    <location>
        <begin position="189"/>
        <end position="209"/>
    </location>
</feature>
<proteinExistence type="inferred from homology"/>
<comment type="catalytic activity">
    <reaction evidence="13">
        <text>K(+)(in) + H(+)(in) = K(+)(out) + H(+)(out)</text>
        <dbReference type="Rhea" id="RHEA:28490"/>
        <dbReference type="ChEBI" id="CHEBI:15378"/>
        <dbReference type="ChEBI" id="CHEBI:29103"/>
    </reaction>
</comment>
<feature type="transmembrane region" description="Helical" evidence="13">
    <location>
        <begin position="159"/>
        <end position="177"/>
    </location>
</feature>
<evidence type="ECO:0000256" key="13">
    <source>
        <dbReference type="HAMAP-Rule" id="MF_01522"/>
    </source>
</evidence>
<feature type="transmembrane region" description="Helical" evidence="13">
    <location>
        <begin position="443"/>
        <end position="463"/>
    </location>
</feature>
<evidence type="ECO:0000256" key="3">
    <source>
        <dbReference type="ARBA" id="ARBA00022448"/>
    </source>
</evidence>
<keyword evidence="12 13" id="KW-0472">Membrane</keyword>
<evidence type="ECO:0000256" key="4">
    <source>
        <dbReference type="ARBA" id="ARBA00022475"/>
    </source>
</evidence>
<evidence type="ECO:0000256" key="11">
    <source>
        <dbReference type="ARBA" id="ARBA00023065"/>
    </source>
</evidence>
<keyword evidence="10 13" id="KW-1133">Transmembrane helix</keyword>
<evidence type="ECO:0000256" key="12">
    <source>
        <dbReference type="ARBA" id="ARBA00023136"/>
    </source>
</evidence>
<keyword evidence="17" id="KW-1185">Reference proteome</keyword>
<feature type="transmembrane region" description="Helical" evidence="13">
    <location>
        <begin position="221"/>
        <end position="245"/>
    </location>
</feature>
<dbReference type="PANTHER" id="PTHR30540">
    <property type="entry name" value="OSMOTIC STRESS POTASSIUM TRANSPORTER"/>
    <property type="match status" value="1"/>
</dbReference>
<accession>A0ABU0J7T3</accession>
<evidence type="ECO:0000256" key="2">
    <source>
        <dbReference type="ARBA" id="ARBA00007019"/>
    </source>
</evidence>
<feature type="domain" description="K+ potassium transporter integral membrane" evidence="14">
    <location>
        <begin position="28"/>
        <end position="483"/>
    </location>
</feature>
<evidence type="ECO:0000259" key="14">
    <source>
        <dbReference type="Pfam" id="PF02705"/>
    </source>
</evidence>
<feature type="domain" description="K+ potassium transporter C-terminal" evidence="15">
    <location>
        <begin position="495"/>
        <end position="642"/>
    </location>
</feature>
<evidence type="ECO:0000313" key="16">
    <source>
        <dbReference type="EMBL" id="MDQ0469498.1"/>
    </source>
</evidence>
<evidence type="ECO:0000256" key="8">
    <source>
        <dbReference type="ARBA" id="ARBA00022847"/>
    </source>
</evidence>
<sequence length="643" mass="69270">MTVDSVATAQPLEAEADEGHHGGFWALTLGSVGVVYGDIGTSPIYAFREAVLAGSAHAGASREVVIAVLSLIIWALILVVTIKYVLLLLRADNRGEGGTLSLMALAHKVLGQRTETKLAAVVFVMGIAAASLFFGDAMITPAISVLSAVEGIKLVTPALEEFVLPITVAILVALFLVQSHGTERVARFFGPLTALWFLVMGVLGLVHLIDDPGVLVAFNPIYGLAFLFEHGHLGLLTLGAVFLAATGGEALYTDLGHFGRRPIQTAWLGFIFPCLLLNYLGQAAMVLSHPENIENPFFLLAPSWALIPLVTLATIATVIASQAVITGAYSMARQAIQLGLLPRFAILHTSAKTAGQIYMPRINWILLVGVLALVGFFKSSGSLAAAYGVAVTGSMLIDSILLLIVAWVAWRWNLTLAILAMLPLVVIDASFLGANLLKVFHGGWAPLMMAGSLMVLMLTWVKGTRILQEKTRRGEVPLQTLIASLERKKELPRVPGTAVFLTSDPDFAPTALLHNLKHNKVLHEKNIILSIRTVDLPRVPADERATTEQVSSAFMRVRLAYGYMETPNVPKGLALARKKGCVFEIMTTSFFLSRRHLIASPDPQMPGWQDQIFIALARNATDASDYFQIPTGRVVEVGTQVAV</sequence>
<keyword evidence="11 13" id="KW-0406">Ion transport</keyword>
<comment type="similarity">
    <text evidence="2 13">Belongs to the HAK/KUP transporter (TC 2.A.72) family.</text>
</comment>
<dbReference type="RefSeq" id="WP_307272255.1">
    <property type="nucleotide sequence ID" value="NZ_JAUSVX010000003.1"/>
</dbReference>
<evidence type="ECO:0000256" key="6">
    <source>
        <dbReference type="ARBA" id="ARBA00022538"/>
    </source>
</evidence>
<comment type="function">
    <text evidence="13">Transport of potassium into the cell. Likely operates as a K(+):H(+) symporter.</text>
</comment>
<evidence type="ECO:0000256" key="7">
    <source>
        <dbReference type="ARBA" id="ARBA00022692"/>
    </source>
</evidence>
<evidence type="ECO:0000313" key="17">
    <source>
        <dbReference type="Proteomes" id="UP001242480"/>
    </source>
</evidence>
<evidence type="ECO:0000256" key="5">
    <source>
        <dbReference type="ARBA" id="ARBA00022519"/>
    </source>
</evidence>
<feature type="transmembrane region" description="Helical" evidence="13">
    <location>
        <begin position="416"/>
        <end position="437"/>
    </location>
</feature>
<dbReference type="HAMAP" id="MF_01522">
    <property type="entry name" value="Kup"/>
    <property type="match status" value="1"/>
</dbReference>
<keyword evidence="7 13" id="KW-0812">Transmembrane</keyword>
<evidence type="ECO:0000256" key="9">
    <source>
        <dbReference type="ARBA" id="ARBA00022958"/>
    </source>
</evidence>
<dbReference type="EMBL" id="JAUSVX010000003">
    <property type="protein sequence ID" value="MDQ0469498.1"/>
    <property type="molecule type" value="Genomic_DNA"/>
</dbReference>
<dbReference type="InterPro" id="IPR053951">
    <property type="entry name" value="K_trans_N"/>
</dbReference>
<dbReference type="PANTHER" id="PTHR30540:SF79">
    <property type="entry name" value="LOW AFFINITY POTASSIUM TRANSPORT SYSTEM PROTEIN KUP"/>
    <property type="match status" value="1"/>
</dbReference>
<feature type="transmembrane region" description="Helical" evidence="13">
    <location>
        <begin position="118"/>
        <end position="139"/>
    </location>
</feature>
<dbReference type="Pfam" id="PF02705">
    <property type="entry name" value="K_trans"/>
    <property type="match status" value="1"/>
</dbReference>
<comment type="subcellular location">
    <subcellularLocation>
        <location evidence="13">Cell membrane</location>
        <topology evidence="13">Multi-pass membrane protein</topology>
    </subcellularLocation>
    <subcellularLocation>
        <location evidence="1">Membrane</location>
        <topology evidence="1">Multi-pass membrane protein</topology>
    </subcellularLocation>
</comment>
<keyword evidence="9 13" id="KW-0630">Potassium</keyword>
<dbReference type="InterPro" id="IPR053952">
    <property type="entry name" value="K_trans_C"/>
</dbReference>
<feature type="transmembrane region" description="Helical" evidence="13">
    <location>
        <begin position="266"/>
        <end position="285"/>
    </location>
</feature>
<evidence type="ECO:0000256" key="1">
    <source>
        <dbReference type="ARBA" id="ARBA00004141"/>
    </source>
</evidence>
<feature type="transmembrane region" description="Helical" evidence="13">
    <location>
        <begin position="305"/>
        <end position="329"/>
    </location>
</feature>
<dbReference type="InterPro" id="IPR023051">
    <property type="entry name" value="Kup"/>
</dbReference>